<proteinExistence type="predicted"/>
<dbReference type="InterPro" id="IPR028957">
    <property type="entry name" value="Imm50"/>
</dbReference>
<dbReference type="AlphaFoldDB" id="A0A7W7VTS2"/>
<dbReference type="Pfam" id="PF15594">
    <property type="entry name" value="Imm50"/>
    <property type="match status" value="1"/>
</dbReference>
<organism evidence="1 2">
    <name type="scientific">Kitasatospora kifunensis</name>
    <name type="common">Streptomyces kifunensis</name>
    <dbReference type="NCBI Taxonomy" id="58351"/>
    <lineage>
        <taxon>Bacteria</taxon>
        <taxon>Bacillati</taxon>
        <taxon>Actinomycetota</taxon>
        <taxon>Actinomycetes</taxon>
        <taxon>Kitasatosporales</taxon>
        <taxon>Streptomycetaceae</taxon>
        <taxon>Kitasatospora</taxon>
    </lineage>
</organism>
<evidence type="ECO:0000313" key="1">
    <source>
        <dbReference type="EMBL" id="MBB4921914.1"/>
    </source>
</evidence>
<dbReference type="Proteomes" id="UP000540506">
    <property type="component" value="Unassembled WGS sequence"/>
</dbReference>
<sequence length="137" mass="14627">MAASDWTDHVAGTSELVRLFQGPPPLADLDLLGLLIDERPDSAVTLGFTTTHVPGAPESPAFEDGMNALEFFLVFSDIRGLEIAGWEHTGLRRYEISQVGAGSLNVSMTGDSSHISFSAGSCRVEGLRAYRAAVDSM</sequence>
<protein>
    <recommendedName>
        <fullName evidence="3">Immunity protein 50 of polymorphic toxin system</fullName>
    </recommendedName>
</protein>
<evidence type="ECO:0008006" key="3">
    <source>
        <dbReference type="Google" id="ProtNLM"/>
    </source>
</evidence>
<dbReference type="RefSeq" id="WP_184934172.1">
    <property type="nucleotide sequence ID" value="NZ_JACHJV010000001.1"/>
</dbReference>
<name>A0A7W7VTS2_KITKI</name>
<reference evidence="1 2" key="1">
    <citation type="submission" date="2020-08" db="EMBL/GenBank/DDBJ databases">
        <title>Sequencing the genomes of 1000 actinobacteria strains.</title>
        <authorList>
            <person name="Klenk H.-P."/>
        </authorList>
    </citation>
    <scope>NUCLEOTIDE SEQUENCE [LARGE SCALE GENOMIC DNA]</scope>
    <source>
        <strain evidence="1 2">DSM 41654</strain>
    </source>
</reference>
<keyword evidence="2" id="KW-1185">Reference proteome</keyword>
<dbReference type="EMBL" id="JACHJV010000001">
    <property type="protein sequence ID" value="MBB4921914.1"/>
    <property type="molecule type" value="Genomic_DNA"/>
</dbReference>
<accession>A0A7W7VTS2</accession>
<comment type="caution">
    <text evidence="1">The sequence shown here is derived from an EMBL/GenBank/DDBJ whole genome shotgun (WGS) entry which is preliminary data.</text>
</comment>
<evidence type="ECO:0000313" key="2">
    <source>
        <dbReference type="Proteomes" id="UP000540506"/>
    </source>
</evidence>
<gene>
    <name evidence="1" type="ORF">FHR34_000907</name>
</gene>